<name>A0ABM0MK02_SACKO</name>
<dbReference type="PANTHER" id="PTHR14164:SF12">
    <property type="entry name" value="PERICENTRIOLAR MATERIAL 1 PROTEIN"/>
    <property type="match status" value="1"/>
</dbReference>
<evidence type="ECO:0000313" key="3">
    <source>
        <dbReference type="Proteomes" id="UP000694865"/>
    </source>
</evidence>
<keyword evidence="1" id="KW-0175">Coiled coil</keyword>
<feature type="compositionally biased region" description="Low complexity" evidence="2">
    <location>
        <begin position="7"/>
        <end position="19"/>
    </location>
</feature>
<dbReference type="RefSeq" id="XP_006820343.1">
    <property type="nucleotide sequence ID" value="XM_006820280.1"/>
</dbReference>
<sequence>MASQASTTDFTTTGTTTTDQSESSLPEPGLDLDAERRRLNLLQLLAEDREMRAAELMRAREEDRREREVHVEDTLQAMASERLELQDKLHSLQDKKQQMDDLLQHLQGLRAQQINNLDADSAASGSSSQLRINESIQATASANQTPHDATQELLDALDAKEKLEKLREVRDRLNHLRDLVQYYQNGNEFIHTETNPNENYEETSSMADYEDPILMRNLRGLQRSGFLSSQARDQNEGFALSGNTRRDPRQDTTDDEDEEDENDNLADEEDDDDDDKDESENVEKSDSENDEYDTESNHSSLLGAWGEDPEIKEKVK</sequence>
<dbReference type="InterPro" id="IPR024138">
    <property type="entry name" value="Pericentriolar_Pcm1"/>
</dbReference>
<accession>A0ABM0MK02</accession>
<feature type="coiled-coil region" evidence="1">
    <location>
        <begin position="75"/>
        <end position="112"/>
    </location>
</feature>
<proteinExistence type="predicted"/>
<organism evidence="3 4">
    <name type="scientific">Saccoglossus kowalevskii</name>
    <name type="common">Acorn worm</name>
    <dbReference type="NCBI Taxonomy" id="10224"/>
    <lineage>
        <taxon>Eukaryota</taxon>
        <taxon>Metazoa</taxon>
        <taxon>Hemichordata</taxon>
        <taxon>Enteropneusta</taxon>
        <taxon>Harrimaniidae</taxon>
        <taxon>Saccoglossus</taxon>
    </lineage>
</organism>
<reference evidence="4" key="1">
    <citation type="submission" date="2025-08" db="UniProtKB">
        <authorList>
            <consortium name="RefSeq"/>
        </authorList>
    </citation>
    <scope>IDENTIFICATION</scope>
    <source>
        <tissue evidence="4">Testes</tissue>
    </source>
</reference>
<gene>
    <name evidence="4" type="primary">LOC102805165</name>
</gene>
<dbReference type="PANTHER" id="PTHR14164">
    <property type="entry name" value="PERICENTRIOLAR MATERIAL 1-RELATED"/>
    <property type="match status" value="1"/>
</dbReference>
<protein>
    <submittedName>
        <fullName evidence="4">Pericentriolar material 1 protein-like</fullName>
    </submittedName>
</protein>
<dbReference type="GeneID" id="102805165"/>
<feature type="compositionally biased region" description="Acidic residues" evidence="2">
    <location>
        <begin position="253"/>
        <end position="278"/>
    </location>
</feature>
<feature type="region of interest" description="Disordered" evidence="2">
    <location>
        <begin position="1"/>
        <end position="34"/>
    </location>
</feature>
<evidence type="ECO:0000256" key="2">
    <source>
        <dbReference type="SAM" id="MobiDB-lite"/>
    </source>
</evidence>
<keyword evidence="3" id="KW-1185">Reference proteome</keyword>
<feature type="region of interest" description="Disordered" evidence="2">
    <location>
        <begin position="227"/>
        <end position="316"/>
    </location>
</feature>
<evidence type="ECO:0000256" key="1">
    <source>
        <dbReference type="SAM" id="Coils"/>
    </source>
</evidence>
<evidence type="ECO:0000313" key="4">
    <source>
        <dbReference type="RefSeq" id="XP_006820343.1"/>
    </source>
</evidence>
<dbReference type="Proteomes" id="UP000694865">
    <property type="component" value="Unplaced"/>
</dbReference>